<feature type="compositionally biased region" description="Basic and acidic residues" evidence="2">
    <location>
        <begin position="609"/>
        <end position="626"/>
    </location>
</feature>
<dbReference type="InterPro" id="IPR051425">
    <property type="entry name" value="Formin_Homology"/>
</dbReference>
<keyword evidence="7" id="KW-1185">Reference proteome</keyword>
<evidence type="ECO:0000256" key="1">
    <source>
        <dbReference type="SAM" id="Coils"/>
    </source>
</evidence>
<protein>
    <submittedName>
        <fullName evidence="5">Formin homology 2 domain-containing protein</fullName>
    </submittedName>
    <submittedName>
        <fullName evidence="6">Formin_homology 2 domain-containing protein</fullName>
    </submittedName>
</protein>
<evidence type="ECO:0000313" key="5">
    <source>
        <dbReference type="EMBL" id="CAI9942690.1"/>
    </source>
</evidence>
<evidence type="ECO:0000313" key="7">
    <source>
        <dbReference type="Proteomes" id="UP001642409"/>
    </source>
</evidence>
<dbReference type="SUPFAM" id="SSF101447">
    <property type="entry name" value="Formin homology 2 domain (FH2 domain)"/>
    <property type="match status" value="1"/>
</dbReference>
<dbReference type="Pfam" id="PF02181">
    <property type="entry name" value="FH2"/>
    <property type="match status" value="1"/>
</dbReference>
<dbReference type="SMART" id="SM01140">
    <property type="entry name" value="Drf_GBD"/>
    <property type="match status" value="1"/>
</dbReference>
<reference evidence="5" key="1">
    <citation type="submission" date="2023-06" db="EMBL/GenBank/DDBJ databases">
        <authorList>
            <person name="Kurt Z."/>
        </authorList>
    </citation>
    <scope>NUCLEOTIDE SEQUENCE</scope>
</reference>
<proteinExistence type="predicted"/>
<feature type="region of interest" description="Disordered" evidence="2">
    <location>
        <begin position="607"/>
        <end position="626"/>
    </location>
</feature>
<dbReference type="PROSITE" id="PS51444">
    <property type="entry name" value="FH2"/>
    <property type="match status" value="1"/>
</dbReference>
<dbReference type="EMBL" id="CAXDID020000613">
    <property type="protein sequence ID" value="CAL6106602.1"/>
    <property type="molecule type" value="Genomic_DNA"/>
</dbReference>
<feature type="domain" description="FH2" evidence="4">
    <location>
        <begin position="745"/>
        <end position="1166"/>
    </location>
</feature>
<comment type="caution">
    <text evidence="5">The sequence shown here is derived from an EMBL/GenBank/DDBJ whole genome shotgun (WGS) entry which is preliminary data.</text>
</comment>
<dbReference type="PANTHER" id="PTHR45725:SF1">
    <property type="entry name" value="DISHEVELLED ASSOCIATED ACTIVATOR OF MORPHOGENESIS, ISOFORM D"/>
    <property type="match status" value="1"/>
</dbReference>
<dbReference type="EMBL" id="CATOUU010000704">
    <property type="protein sequence ID" value="CAI9942690.1"/>
    <property type="molecule type" value="Genomic_DNA"/>
</dbReference>
<feature type="compositionally biased region" description="Pro residues" evidence="2">
    <location>
        <begin position="653"/>
        <end position="690"/>
    </location>
</feature>
<evidence type="ECO:0000259" key="4">
    <source>
        <dbReference type="PROSITE" id="PS51444"/>
    </source>
</evidence>
<dbReference type="InterPro" id="IPR042201">
    <property type="entry name" value="FH2_Formin_sf"/>
</dbReference>
<name>A0AA86PM65_9EUKA</name>
<keyword evidence="3" id="KW-0472">Membrane</keyword>
<dbReference type="InterPro" id="IPR010473">
    <property type="entry name" value="GTPase-bd"/>
</dbReference>
<feature type="compositionally biased region" description="Pro residues" evidence="2">
    <location>
        <begin position="713"/>
        <end position="737"/>
    </location>
</feature>
<feature type="transmembrane region" description="Helical" evidence="3">
    <location>
        <begin position="194"/>
        <end position="219"/>
    </location>
</feature>
<feature type="coiled-coil region" evidence="1">
    <location>
        <begin position="567"/>
        <end position="601"/>
    </location>
</feature>
<dbReference type="GO" id="GO:0031267">
    <property type="term" value="F:small GTPase binding"/>
    <property type="evidence" value="ECO:0007669"/>
    <property type="project" value="InterPro"/>
</dbReference>
<keyword evidence="3" id="KW-0812">Transmembrane</keyword>
<evidence type="ECO:0000256" key="3">
    <source>
        <dbReference type="SAM" id="Phobius"/>
    </source>
</evidence>
<dbReference type="Gene3D" id="1.25.10.10">
    <property type="entry name" value="Leucine-rich Repeat Variant"/>
    <property type="match status" value="1"/>
</dbReference>
<keyword evidence="3" id="KW-1133">Transmembrane helix</keyword>
<dbReference type="SMART" id="SM00498">
    <property type="entry name" value="FH2"/>
    <property type="match status" value="1"/>
</dbReference>
<feature type="region of interest" description="Disordered" evidence="2">
    <location>
        <begin position="648"/>
        <end position="753"/>
    </location>
</feature>
<dbReference type="Proteomes" id="UP001642409">
    <property type="component" value="Unassembled WGS sequence"/>
</dbReference>
<keyword evidence="1" id="KW-0175">Coiled coil</keyword>
<gene>
    <name evidence="5" type="ORF">HINF_LOCUS30335</name>
    <name evidence="6" type="ORF">HINF_LOCUS73821</name>
</gene>
<dbReference type="InterPro" id="IPR015425">
    <property type="entry name" value="FH2_Formin"/>
</dbReference>
<dbReference type="PANTHER" id="PTHR45725">
    <property type="entry name" value="FORMIN HOMOLOGY 2 FAMILY MEMBER"/>
    <property type="match status" value="1"/>
</dbReference>
<dbReference type="GO" id="GO:0030036">
    <property type="term" value="P:actin cytoskeleton organization"/>
    <property type="evidence" value="ECO:0007669"/>
    <property type="project" value="InterPro"/>
</dbReference>
<dbReference type="SUPFAM" id="SSF48371">
    <property type="entry name" value="ARM repeat"/>
    <property type="match status" value="1"/>
</dbReference>
<sequence length="1210" mass="137533">MSDEELKMEQAFIYHLTEKGTTEQQIQVLLKKVPTAQQRKAFMQASGNSQQNQKDAVVFINDLQLSIKNNMLPEIRIISELLQYVTENQFAIRFRENDGLSLLFTLVEKTLNMISFLGQESYLQQINTKTVQKLSAQALQQIQQNEDLLKQLMKCVRKLMDSKDGFKITLAHHSALTSLVRIMSDSHVAEMRELALFVMTFFCVLPPVYYASGAVLSAFDSYAMVRNVERFSVLIRLGQSILKENLTEYNAKILCHLWIIFSKLTSDSFNLLLSSRDEIRKELVSQDLLQFEQQINKQIALFLSGIVSNDCYNKLHPFISELKKSITGEFKSTFNLSFYDYYYDMKTPEYFKINTCVKQILNLLSIRDQFYEQEQSDQKQLAVLQANNILLNRNFKLHNLLELLGTRIDNLQPLVKGNFHEAILNLLAVTENCDQNSQQALTYAFEGLKNFSKQLLNFKQECDEVHIDDAFKTQAEGSQLCNFNLFDVLYQPEKLTNFYLIKEIENMLGKDVLEVIQESKKLSMKYINYKSGLRTTSIDVKNQLRIVPQEEFQQVQMINSMSDKEMATQLKNDLNASIKDRQDLLDQIKSLKLQLDEAHKKQSQFISKADQKAVENDKAQQPKEAAKEVVALSTSLPSIPELTDIQSKVPQGILPPPPAIPAPNGLPLPPPPSNQLPPPAGLPPPPPPMSLPQSPMGLPPPPPFVGVPGSPMNLPPPPMGLPPGSPVPMSPNMPLPNSPSTKPKKQEVNKPSNPLKSFFWDKLSDFELKDGVLWNNMNDVKLPSTILEEIESGFQQKKAFADTTSSPLLQTQQVDKKPQLISVLDGRRAQAVGIAMQKLKLQPADIYTKVLTMEDESIVDTLVACCPADSECEQVQQRFLTDTDKSLYSKTDQFVIELMVFPKLQQRLKNWQFVKSFQYELNKHRPAILLVNKFFNYILENEGMKKLFQVMISVGNFVNAGSPRGQAFGVKLKSLQKFSDAKDSNGKSLLYFVLKSAKADAKEPDAKILEYIEMLRNDPSEGDLAYQKLGQPVVSIQEFGAICSKLKKISYVDESESFQKLQNYLKSLKNCDEFQSGPEDQYKANINKFIQTAEFQCEKVDIINQQVMSSFEKAKKYYAEPNSTIIEDFFTYFFEFSANCDSTLIQINEIEEKMKLVETRKIKIDGAAIQQISETVKLVSEKDIEVDASADGLMDLMMNNFMSKGQKKRK</sequence>
<evidence type="ECO:0000256" key="2">
    <source>
        <dbReference type="SAM" id="MobiDB-lite"/>
    </source>
</evidence>
<dbReference type="InterPro" id="IPR016024">
    <property type="entry name" value="ARM-type_fold"/>
</dbReference>
<dbReference type="InterPro" id="IPR011989">
    <property type="entry name" value="ARM-like"/>
</dbReference>
<organism evidence="5">
    <name type="scientific">Hexamita inflata</name>
    <dbReference type="NCBI Taxonomy" id="28002"/>
    <lineage>
        <taxon>Eukaryota</taxon>
        <taxon>Metamonada</taxon>
        <taxon>Diplomonadida</taxon>
        <taxon>Hexamitidae</taxon>
        <taxon>Hexamitinae</taxon>
        <taxon>Hexamita</taxon>
    </lineage>
</organism>
<evidence type="ECO:0000313" key="6">
    <source>
        <dbReference type="EMBL" id="CAL6106602.1"/>
    </source>
</evidence>
<accession>A0AA86PM65</accession>
<dbReference type="AlphaFoldDB" id="A0AA86PM65"/>
<dbReference type="Gene3D" id="1.20.58.2220">
    <property type="entry name" value="Formin, FH2 domain"/>
    <property type="match status" value="1"/>
</dbReference>
<reference evidence="6 7" key="2">
    <citation type="submission" date="2024-07" db="EMBL/GenBank/DDBJ databases">
        <authorList>
            <person name="Akdeniz Z."/>
        </authorList>
    </citation>
    <scope>NUCLEOTIDE SEQUENCE [LARGE SCALE GENOMIC DNA]</scope>
</reference>
<dbReference type="GO" id="GO:0003779">
    <property type="term" value="F:actin binding"/>
    <property type="evidence" value="ECO:0007669"/>
    <property type="project" value="InterPro"/>
</dbReference>